<dbReference type="InterPro" id="IPR000831">
    <property type="entry name" value="Trp_repress"/>
</dbReference>
<dbReference type="PIRSF" id="PIRSF012508">
    <property type="entry name" value="YerC"/>
    <property type="match status" value="1"/>
</dbReference>
<protein>
    <recommendedName>
        <fullName evidence="3">TrpR like protein, YerC/YecD</fullName>
    </recommendedName>
</protein>
<dbReference type="Pfam" id="PF01371">
    <property type="entry name" value="Trp_repressor"/>
    <property type="match status" value="1"/>
</dbReference>
<dbReference type="NCBIfam" id="TIGR02531">
    <property type="entry name" value="yecD_yerC"/>
    <property type="match status" value="1"/>
</dbReference>
<proteinExistence type="predicted"/>
<name>A0A0G1U500_9BACT</name>
<dbReference type="AlphaFoldDB" id="A0A0G1U500"/>
<dbReference type="Gene3D" id="1.10.1270.10">
    <property type="entry name" value="TrpR-like"/>
    <property type="match status" value="1"/>
</dbReference>
<dbReference type="PANTHER" id="PTHR40080">
    <property type="entry name" value="LMO1763 PROTEIN"/>
    <property type="match status" value="1"/>
</dbReference>
<dbReference type="InterPro" id="IPR013368">
    <property type="entry name" value="YecD_YerC"/>
</dbReference>
<dbReference type="InterPro" id="IPR010921">
    <property type="entry name" value="Trp_repressor/repl_initiator"/>
</dbReference>
<dbReference type="InterPro" id="IPR038116">
    <property type="entry name" value="TrpR-like_sf"/>
</dbReference>
<dbReference type="EMBL" id="LCNT01000003">
    <property type="protein sequence ID" value="KKU61408.1"/>
    <property type="molecule type" value="Genomic_DNA"/>
</dbReference>
<dbReference type="PANTHER" id="PTHR40080:SF1">
    <property type="entry name" value="TRPR-LIKE PROTEIN YERC_YECD"/>
    <property type="match status" value="1"/>
</dbReference>
<dbReference type="GO" id="GO:0043565">
    <property type="term" value="F:sequence-specific DNA binding"/>
    <property type="evidence" value="ECO:0007669"/>
    <property type="project" value="InterPro"/>
</dbReference>
<evidence type="ECO:0008006" key="3">
    <source>
        <dbReference type="Google" id="ProtNLM"/>
    </source>
</evidence>
<evidence type="ECO:0000313" key="2">
    <source>
        <dbReference type="Proteomes" id="UP000033860"/>
    </source>
</evidence>
<evidence type="ECO:0000313" key="1">
    <source>
        <dbReference type="EMBL" id="KKU61408.1"/>
    </source>
</evidence>
<organism evidence="1 2">
    <name type="scientific">Candidatus Beckwithbacteria bacterium GW2011_GWB1_47_15</name>
    <dbReference type="NCBI Taxonomy" id="1618371"/>
    <lineage>
        <taxon>Bacteria</taxon>
        <taxon>Candidatus Beckwithiibacteriota</taxon>
    </lineage>
</organism>
<dbReference type="Proteomes" id="UP000033860">
    <property type="component" value="Unassembled WGS sequence"/>
</dbReference>
<dbReference type="GO" id="GO:0003700">
    <property type="term" value="F:DNA-binding transcription factor activity"/>
    <property type="evidence" value="ECO:0007669"/>
    <property type="project" value="InterPro"/>
</dbReference>
<comment type="caution">
    <text evidence="1">The sequence shown here is derived from an EMBL/GenBank/DDBJ whole genome shotgun (WGS) entry which is preliminary data.</text>
</comment>
<reference evidence="1 2" key="1">
    <citation type="journal article" date="2015" name="Nature">
        <title>rRNA introns, odd ribosomes, and small enigmatic genomes across a large radiation of phyla.</title>
        <authorList>
            <person name="Brown C.T."/>
            <person name="Hug L.A."/>
            <person name="Thomas B.C."/>
            <person name="Sharon I."/>
            <person name="Castelle C.J."/>
            <person name="Singh A."/>
            <person name="Wilkins M.J."/>
            <person name="Williams K.H."/>
            <person name="Banfield J.F."/>
        </authorList>
    </citation>
    <scope>NUCLEOTIDE SEQUENCE [LARGE SCALE GENOMIC DNA]</scope>
</reference>
<gene>
    <name evidence="1" type="ORF">UX85_C0003G0067</name>
</gene>
<sequence>MNPLSPDTKILYQAILKLKNLAETKAFFRDLLTPQEIDTFSSRFKVVRLLHQGKPYQEIARLAKTSTTTVTRVAYWLHRGRGGYRLILNRLFPNKR</sequence>
<dbReference type="SUPFAM" id="SSF48295">
    <property type="entry name" value="TrpR-like"/>
    <property type="match status" value="1"/>
</dbReference>
<accession>A0A0G1U500</accession>